<keyword evidence="6" id="KW-0680">Restriction system</keyword>
<reference evidence="9" key="2">
    <citation type="submission" date="2021-04" db="EMBL/GenBank/DDBJ databases">
        <authorList>
            <person name="Gilroy R."/>
        </authorList>
    </citation>
    <scope>NUCLEOTIDE SEQUENCE</scope>
    <source>
        <strain evidence="9">USASDec5-558</strain>
    </source>
</reference>
<evidence type="ECO:0000256" key="1">
    <source>
        <dbReference type="ARBA" id="ARBA00006594"/>
    </source>
</evidence>
<dbReference type="InterPro" id="IPR002052">
    <property type="entry name" value="DNA_methylase_N6_adenine_CS"/>
</dbReference>
<keyword evidence="3" id="KW-0489">Methyltransferase</keyword>
<protein>
    <recommendedName>
        <fullName evidence="2">site-specific DNA-methyltransferase (adenine-specific)</fullName>
        <ecNumber evidence="2">2.1.1.72</ecNumber>
    </recommendedName>
</protein>
<evidence type="ECO:0000256" key="2">
    <source>
        <dbReference type="ARBA" id="ARBA00011900"/>
    </source>
</evidence>
<dbReference type="EMBL" id="DXEV01000128">
    <property type="protein sequence ID" value="HIX57082.1"/>
    <property type="molecule type" value="Genomic_DNA"/>
</dbReference>
<reference evidence="9" key="1">
    <citation type="journal article" date="2021" name="PeerJ">
        <title>Extensive microbial diversity within the chicken gut microbiome revealed by metagenomics and culture.</title>
        <authorList>
            <person name="Gilroy R."/>
            <person name="Ravi A."/>
            <person name="Getino M."/>
            <person name="Pursley I."/>
            <person name="Horton D.L."/>
            <person name="Alikhan N.F."/>
            <person name="Baker D."/>
            <person name="Gharbi K."/>
            <person name="Hall N."/>
            <person name="Watson M."/>
            <person name="Adriaenssens E.M."/>
            <person name="Foster-Nyarko E."/>
            <person name="Jarju S."/>
            <person name="Secka A."/>
            <person name="Antonio M."/>
            <person name="Oren A."/>
            <person name="Chaudhuri R.R."/>
            <person name="La Ragione R."/>
            <person name="Hildebrand F."/>
            <person name="Pallen M.J."/>
        </authorList>
    </citation>
    <scope>NUCLEOTIDE SEQUENCE</scope>
    <source>
        <strain evidence="9">USASDec5-558</strain>
    </source>
</reference>
<evidence type="ECO:0000256" key="3">
    <source>
        <dbReference type="ARBA" id="ARBA00022603"/>
    </source>
</evidence>
<gene>
    <name evidence="9" type="ORF">H9850_06390</name>
</gene>
<dbReference type="Proteomes" id="UP000886829">
    <property type="component" value="Unassembled WGS sequence"/>
</dbReference>
<dbReference type="PANTHER" id="PTHR42933">
    <property type="entry name" value="SLR6095 PROTEIN"/>
    <property type="match status" value="1"/>
</dbReference>
<dbReference type="InterPro" id="IPR003356">
    <property type="entry name" value="DNA_methylase_A-5"/>
</dbReference>
<dbReference type="InterPro" id="IPR051537">
    <property type="entry name" value="DNA_Adenine_Mtase"/>
</dbReference>
<dbReference type="GO" id="GO:0008170">
    <property type="term" value="F:N-methyltransferase activity"/>
    <property type="evidence" value="ECO:0007669"/>
    <property type="project" value="InterPro"/>
</dbReference>
<evidence type="ECO:0000313" key="9">
    <source>
        <dbReference type="EMBL" id="HIX57082.1"/>
    </source>
</evidence>
<organism evidence="9 10">
    <name type="scientific">Candidatus Anaerobiospirillum pullistercoris</name>
    <dbReference type="NCBI Taxonomy" id="2838452"/>
    <lineage>
        <taxon>Bacteria</taxon>
        <taxon>Pseudomonadati</taxon>
        <taxon>Pseudomonadota</taxon>
        <taxon>Gammaproteobacteria</taxon>
        <taxon>Aeromonadales</taxon>
        <taxon>Succinivibrionaceae</taxon>
        <taxon>Anaerobiospirillum</taxon>
    </lineage>
</organism>
<dbReference type="InterPro" id="IPR038333">
    <property type="entry name" value="T1MK-like_N_sf"/>
</dbReference>
<evidence type="ECO:0000256" key="4">
    <source>
        <dbReference type="ARBA" id="ARBA00022679"/>
    </source>
</evidence>
<keyword evidence="4" id="KW-0808">Transferase</keyword>
<dbReference type="PRINTS" id="PR00507">
    <property type="entry name" value="N12N6MTFRASE"/>
</dbReference>
<proteinExistence type="inferred from homology"/>
<comment type="similarity">
    <text evidence="1">Belongs to the N(4)/N(6)-methyltransferase family.</text>
</comment>
<comment type="catalytic activity">
    <reaction evidence="7">
        <text>a 2'-deoxyadenosine in DNA + S-adenosyl-L-methionine = an N(6)-methyl-2'-deoxyadenosine in DNA + S-adenosyl-L-homocysteine + H(+)</text>
        <dbReference type="Rhea" id="RHEA:15197"/>
        <dbReference type="Rhea" id="RHEA-COMP:12418"/>
        <dbReference type="Rhea" id="RHEA-COMP:12419"/>
        <dbReference type="ChEBI" id="CHEBI:15378"/>
        <dbReference type="ChEBI" id="CHEBI:57856"/>
        <dbReference type="ChEBI" id="CHEBI:59789"/>
        <dbReference type="ChEBI" id="CHEBI:90615"/>
        <dbReference type="ChEBI" id="CHEBI:90616"/>
        <dbReference type="EC" id="2.1.1.72"/>
    </reaction>
</comment>
<dbReference type="SUPFAM" id="SSF53335">
    <property type="entry name" value="S-adenosyl-L-methionine-dependent methyltransferases"/>
    <property type="match status" value="1"/>
</dbReference>
<evidence type="ECO:0000256" key="5">
    <source>
        <dbReference type="ARBA" id="ARBA00022691"/>
    </source>
</evidence>
<dbReference type="GO" id="GO:0003677">
    <property type="term" value="F:DNA binding"/>
    <property type="evidence" value="ECO:0007669"/>
    <property type="project" value="InterPro"/>
</dbReference>
<evidence type="ECO:0000256" key="7">
    <source>
        <dbReference type="ARBA" id="ARBA00047942"/>
    </source>
</evidence>
<sequence length="494" mass="55560">MAPRKTESQATDLVKKVWQMADVLAGQGIGYTDYLTQLTYLLFLKMDYEVSAFGEPSRIPEQYRWPTLIAPKLVGKELKLLPEEKLEHYEEILAALSHDEYPDGFVRSIFAKAQNKIDKAPYLAKVIDMINQVKWFDFDDDVKGSLYEGILEKNGQDKKSGAGQYFTPRALIKAMVDVTDPKIEETVWDPACGTGGFLLAAYVHMKAQSKIGAKRKRLKEQGLRGQDNTPLVVTLGSMNMFLHGIEGKKSPIMLGDSLLSRPDELADVVLANPPFGARPSGSVEFKREDFVVETNNNQLNFLQHIMSLIKTGGRAAVVLPDNVLFVKEGAAIRRSLLQDFNLHTILRLPSGIFYAQGVQTNVLFFTKGKPTTDVWVYDFRSNMNFSMSKNPMQRKDLDDFVACYHADGKGGVGERSETYNEESNPDGRWRKFSAKEFLDQEDCNLNVAPWIGTKKSEIEEMDLEQLMAAMQQKLTTINEAFASVQQAIKESSHV</sequence>
<accession>A0A9D2B0J4</accession>
<evidence type="ECO:0000256" key="6">
    <source>
        <dbReference type="ARBA" id="ARBA00022747"/>
    </source>
</evidence>
<dbReference type="GO" id="GO:0009307">
    <property type="term" value="P:DNA restriction-modification system"/>
    <property type="evidence" value="ECO:0007669"/>
    <property type="project" value="UniProtKB-KW"/>
</dbReference>
<evidence type="ECO:0000259" key="8">
    <source>
        <dbReference type="Pfam" id="PF02384"/>
    </source>
</evidence>
<dbReference type="InterPro" id="IPR029063">
    <property type="entry name" value="SAM-dependent_MTases_sf"/>
</dbReference>
<evidence type="ECO:0000313" key="10">
    <source>
        <dbReference type="Proteomes" id="UP000886829"/>
    </source>
</evidence>
<comment type="caution">
    <text evidence="9">The sequence shown here is derived from an EMBL/GenBank/DDBJ whole genome shotgun (WGS) entry which is preliminary data.</text>
</comment>
<dbReference type="Gene3D" id="1.20.1260.30">
    <property type="match status" value="1"/>
</dbReference>
<dbReference type="Pfam" id="PF02384">
    <property type="entry name" value="N6_Mtase"/>
    <property type="match status" value="1"/>
</dbReference>
<dbReference type="PANTHER" id="PTHR42933:SF4">
    <property type="entry name" value="TYPE I RESTRICTION ENZYME ECOKI METHYLASE SUBUNIT"/>
    <property type="match status" value="1"/>
</dbReference>
<name>A0A9D2B0J4_9GAMM</name>
<dbReference type="AlphaFoldDB" id="A0A9D2B0J4"/>
<dbReference type="PROSITE" id="PS00092">
    <property type="entry name" value="N6_MTASE"/>
    <property type="match status" value="1"/>
</dbReference>
<dbReference type="EC" id="2.1.1.72" evidence="2"/>
<feature type="domain" description="DNA methylase adenine-specific" evidence="8">
    <location>
        <begin position="140"/>
        <end position="456"/>
    </location>
</feature>
<keyword evidence="5" id="KW-0949">S-adenosyl-L-methionine</keyword>
<dbReference type="Gene3D" id="3.40.50.150">
    <property type="entry name" value="Vaccinia Virus protein VP39"/>
    <property type="match status" value="1"/>
</dbReference>
<dbReference type="GO" id="GO:0009007">
    <property type="term" value="F:site-specific DNA-methyltransferase (adenine-specific) activity"/>
    <property type="evidence" value="ECO:0007669"/>
    <property type="project" value="UniProtKB-EC"/>
</dbReference>
<dbReference type="GO" id="GO:0032259">
    <property type="term" value="P:methylation"/>
    <property type="evidence" value="ECO:0007669"/>
    <property type="project" value="UniProtKB-KW"/>
</dbReference>